<evidence type="ECO:0000313" key="2">
    <source>
        <dbReference type="Proteomes" id="UP000178895"/>
    </source>
</evidence>
<dbReference type="EMBL" id="MFQY01000044">
    <property type="protein sequence ID" value="OGH89464.1"/>
    <property type="molecule type" value="Genomic_DNA"/>
</dbReference>
<comment type="caution">
    <text evidence="1">The sequence shown here is derived from an EMBL/GenBank/DDBJ whole genome shotgun (WGS) entry which is preliminary data.</text>
</comment>
<accession>A0A1F6P0N1</accession>
<evidence type="ECO:0000313" key="1">
    <source>
        <dbReference type="EMBL" id="OGH89464.1"/>
    </source>
</evidence>
<dbReference type="Pfam" id="PF12686">
    <property type="entry name" value="DUF3800"/>
    <property type="match status" value="1"/>
</dbReference>
<dbReference type="AlphaFoldDB" id="A0A1F6P0N1"/>
<evidence type="ECO:0008006" key="3">
    <source>
        <dbReference type="Google" id="ProtNLM"/>
    </source>
</evidence>
<reference evidence="1 2" key="1">
    <citation type="journal article" date="2016" name="Nat. Commun.">
        <title>Thousands of microbial genomes shed light on interconnected biogeochemical processes in an aquifer system.</title>
        <authorList>
            <person name="Anantharaman K."/>
            <person name="Brown C.T."/>
            <person name="Hug L.A."/>
            <person name="Sharon I."/>
            <person name="Castelle C.J."/>
            <person name="Probst A.J."/>
            <person name="Thomas B.C."/>
            <person name="Singh A."/>
            <person name="Wilkins M.J."/>
            <person name="Karaoz U."/>
            <person name="Brodie E.L."/>
            <person name="Williams K.H."/>
            <person name="Hubbard S.S."/>
            <person name="Banfield J.F."/>
        </authorList>
    </citation>
    <scope>NUCLEOTIDE SEQUENCE [LARGE SCALE GENOMIC DNA]</scope>
</reference>
<dbReference type="InterPro" id="IPR024524">
    <property type="entry name" value="DUF3800"/>
</dbReference>
<gene>
    <name evidence="1" type="ORF">A2469_00015</name>
</gene>
<protein>
    <recommendedName>
        <fullName evidence="3">DUF3800 domain-containing protein</fullName>
    </recommendedName>
</protein>
<organism evidence="1 2">
    <name type="scientific">Candidatus Magasanikbacteria bacterium RIFOXYC2_FULL_40_16</name>
    <dbReference type="NCBI Taxonomy" id="1798703"/>
    <lineage>
        <taxon>Bacteria</taxon>
        <taxon>Candidatus Magasanikiibacteriota</taxon>
    </lineage>
</organism>
<sequence>MLIYFDESYDQEHQYLILGALFNPHPKFLHREWLKIKKEVGAVDRNGKVLEIKYNNCTTKQRQELCCMAIDIFFKSTSYFRAIVIDQNIMDLDCFGKKSEDKKIKMARAYKKFAELLLSHNTEEVYNGVLLTDELTRCQGDKFIEIMKQDFCVIGGQHCNDKHRPTLKEIADIKSHVEEYHVNQINDILLGCILNNLIPTNKEYKNNIRQHLIKNLGVKNLLPETWDRYSKYFAESHYPKYNIWYWKPGKDNNENQKIPE</sequence>
<name>A0A1F6P0N1_9BACT</name>
<proteinExistence type="predicted"/>
<dbReference type="Proteomes" id="UP000178895">
    <property type="component" value="Unassembled WGS sequence"/>
</dbReference>